<gene>
    <name evidence="2" type="ORF">KDI_56050</name>
</gene>
<sequence length="227" mass="25528">MGKGDVLGNQEEIEAHHQEMEITVSANRKSEAIQSLIMVPEHPTDFPWGLPVEEEAETSAKKGKQMQTDANRCKEMQRNANAWGGEKMATEQVLFFLLLNLSMMFYQQGISSEKREGHGKRTRKTREETRQGVRSELRTPCHGVIGSQRASEAGGEDLFLWAHSHDGLPYKHCRILREGDPAIVSAVCLPWAHRRGFVSRGPEVPFALNQYALLRREGTHGSYSSSL</sequence>
<evidence type="ECO:0000313" key="3">
    <source>
        <dbReference type="Proteomes" id="UP000322530"/>
    </source>
</evidence>
<evidence type="ECO:0000256" key="1">
    <source>
        <dbReference type="SAM" id="MobiDB-lite"/>
    </source>
</evidence>
<feature type="compositionally biased region" description="Basic and acidic residues" evidence="1">
    <location>
        <begin position="125"/>
        <end position="135"/>
    </location>
</feature>
<dbReference type="Proteomes" id="UP000322530">
    <property type="component" value="Unassembled WGS sequence"/>
</dbReference>
<reference evidence="2 3" key="1">
    <citation type="submission" date="2019-01" db="EMBL/GenBank/DDBJ databases">
        <title>Draft genome sequence of Dictyobacter sp. Uno17.</title>
        <authorList>
            <person name="Wang C.M."/>
            <person name="Zheng Y."/>
            <person name="Sakai Y."/>
            <person name="Abe K."/>
            <person name="Yokota A."/>
            <person name="Yabe S."/>
        </authorList>
    </citation>
    <scope>NUCLEOTIDE SEQUENCE [LARGE SCALE GENOMIC DNA]</scope>
    <source>
        <strain evidence="2 3">Uno17</strain>
    </source>
</reference>
<feature type="region of interest" description="Disordered" evidence="1">
    <location>
        <begin position="113"/>
        <end position="135"/>
    </location>
</feature>
<protein>
    <submittedName>
        <fullName evidence="2">Uncharacterized protein</fullName>
    </submittedName>
</protein>
<dbReference type="EMBL" id="BIXY01000229">
    <property type="protein sequence ID" value="GCF12041.1"/>
    <property type="molecule type" value="Genomic_DNA"/>
</dbReference>
<dbReference type="AlphaFoldDB" id="A0A5A5TK82"/>
<dbReference type="RefSeq" id="WP_149404831.1">
    <property type="nucleotide sequence ID" value="NZ_BIXY01000229.1"/>
</dbReference>
<organism evidence="2 3">
    <name type="scientific">Dictyobacter arantiisoli</name>
    <dbReference type="NCBI Taxonomy" id="2014874"/>
    <lineage>
        <taxon>Bacteria</taxon>
        <taxon>Bacillati</taxon>
        <taxon>Chloroflexota</taxon>
        <taxon>Ktedonobacteria</taxon>
        <taxon>Ktedonobacterales</taxon>
        <taxon>Dictyobacteraceae</taxon>
        <taxon>Dictyobacter</taxon>
    </lineage>
</organism>
<comment type="caution">
    <text evidence="2">The sequence shown here is derived from an EMBL/GenBank/DDBJ whole genome shotgun (WGS) entry which is preliminary data.</text>
</comment>
<evidence type="ECO:0000313" key="2">
    <source>
        <dbReference type="EMBL" id="GCF12041.1"/>
    </source>
</evidence>
<proteinExistence type="predicted"/>
<keyword evidence="3" id="KW-1185">Reference proteome</keyword>
<accession>A0A5A5TK82</accession>
<name>A0A5A5TK82_9CHLR</name>